<dbReference type="OrthoDB" id="4328186at2"/>
<keyword evidence="3" id="KW-0812">Transmembrane</keyword>
<evidence type="ECO:0000313" key="4">
    <source>
        <dbReference type="EMBL" id="GDY32487.1"/>
    </source>
</evidence>
<organism evidence="4 5">
    <name type="scientific">Gandjariella thermophila</name>
    <dbReference type="NCBI Taxonomy" id="1931992"/>
    <lineage>
        <taxon>Bacteria</taxon>
        <taxon>Bacillati</taxon>
        <taxon>Actinomycetota</taxon>
        <taxon>Actinomycetes</taxon>
        <taxon>Pseudonocardiales</taxon>
        <taxon>Pseudonocardiaceae</taxon>
        <taxon>Gandjariella</taxon>
    </lineage>
</organism>
<evidence type="ECO:0000256" key="3">
    <source>
        <dbReference type="SAM" id="Phobius"/>
    </source>
</evidence>
<dbReference type="InterPro" id="IPR050445">
    <property type="entry name" value="Bact_polysacc_biosynth/exp"/>
</dbReference>
<dbReference type="PANTHER" id="PTHR32309:SF31">
    <property type="entry name" value="CAPSULAR EXOPOLYSACCHARIDE FAMILY"/>
    <property type="match status" value="1"/>
</dbReference>
<protein>
    <submittedName>
        <fullName evidence="4">Exopolysaccharide biosynthesis protein</fullName>
    </submittedName>
</protein>
<dbReference type="AlphaFoldDB" id="A0A4D4JEZ9"/>
<comment type="caution">
    <text evidence="4">The sequence shown here is derived from an EMBL/GenBank/DDBJ whole genome shotgun (WGS) entry which is preliminary data.</text>
</comment>
<reference evidence="5" key="1">
    <citation type="submission" date="2019-04" db="EMBL/GenBank/DDBJ databases">
        <title>Draft genome sequence of Pseudonocardiaceae bacterium SL3-2-4.</title>
        <authorList>
            <person name="Ningsih F."/>
            <person name="Yokota A."/>
            <person name="Sakai Y."/>
            <person name="Nanatani K."/>
            <person name="Yabe S."/>
            <person name="Oetari A."/>
            <person name="Sjamsuridzal W."/>
        </authorList>
    </citation>
    <scope>NUCLEOTIDE SEQUENCE [LARGE SCALE GENOMIC DNA]</scope>
    <source>
        <strain evidence="5">SL3-2-4</strain>
    </source>
</reference>
<feature type="transmembrane region" description="Helical" evidence="3">
    <location>
        <begin position="234"/>
        <end position="255"/>
    </location>
</feature>
<dbReference type="Proteomes" id="UP000298860">
    <property type="component" value="Unassembled WGS sequence"/>
</dbReference>
<keyword evidence="1" id="KW-0175">Coiled coil</keyword>
<feature type="transmembrane region" description="Helical" evidence="3">
    <location>
        <begin position="25"/>
        <end position="44"/>
    </location>
</feature>
<dbReference type="EMBL" id="BJFL01000025">
    <property type="protein sequence ID" value="GDY32487.1"/>
    <property type="molecule type" value="Genomic_DNA"/>
</dbReference>
<keyword evidence="3" id="KW-1133">Transmembrane helix</keyword>
<keyword evidence="3" id="KW-0472">Membrane</keyword>
<evidence type="ECO:0000256" key="2">
    <source>
        <dbReference type="SAM" id="MobiDB-lite"/>
    </source>
</evidence>
<keyword evidence="5" id="KW-1185">Reference proteome</keyword>
<feature type="compositionally biased region" description="Pro residues" evidence="2">
    <location>
        <begin position="450"/>
        <end position="460"/>
    </location>
</feature>
<feature type="coiled-coil region" evidence="1">
    <location>
        <begin position="147"/>
        <end position="210"/>
    </location>
</feature>
<name>A0A4D4JEZ9_9PSEU</name>
<dbReference type="RefSeq" id="WP_137815500.1">
    <property type="nucleotide sequence ID" value="NZ_BJFL01000025.1"/>
</dbReference>
<gene>
    <name evidence="4" type="ORF">GTS_41200</name>
</gene>
<feature type="region of interest" description="Disordered" evidence="2">
    <location>
        <begin position="440"/>
        <end position="475"/>
    </location>
</feature>
<evidence type="ECO:0000256" key="1">
    <source>
        <dbReference type="SAM" id="Coils"/>
    </source>
</evidence>
<sequence length="475" mass="49358">MNPPSSDDTVRLATVGQVLRGRWRVLTVLTVVGALAGFGASLVLSPGYATSATVLLQGPRQADELLTEAEVATSSVVLDRAAAALGWRVTGVELQKSVIAKVAGGNVIQITGEADTPERAQRLTDQVAQQFVRFSTQLVSNTGDASAQVAQEQREALRQQVAQTNQRIIDLAKSANQGQTVESVQARTQLEALRTALNQAMNALDQADAATGRANMVLMGGSERPTSQAPPTRVQLIAAGALLFLVLGVIGHLFAARADRRLRNPAEIAAALDAAPLGSVDVPGGDAGDRPRAPGPGGRIRRLLGMDTPWHLPRLPASGDDRSRHIRYRRVLTRLRDGAPAARRVLLVVPDDDPIARGAAGHLAAVADPPGEANGAARPGPQLRVAEVTADQPAVPDLADVSGVLVVVTAGTRTAWELVGITEACADAGHHVVGAVVAHPAGKTSRRPAAPAPPVRPTEPIPTHDVGGTMMAGSA</sequence>
<accession>A0A4D4JEZ9</accession>
<proteinExistence type="predicted"/>
<feature type="region of interest" description="Disordered" evidence="2">
    <location>
        <begin position="279"/>
        <end position="299"/>
    </location>
</feature>
<evidence type="ECO:0000313" key="5">
    <source>
        <dbReference type="Proteomes" id="UP000298860"/>
    </source>
</evidence>
<dbReference type="PANTHER" id="PTHR32309">
    <property type="entry name" value="TYROSINE-PROTEIN KINASE"/>
    <property type="match status" value="1"/>
</dbReference>